<dbReference type="Pfam" id="PF08240">
    <property type="entry name" value="ADH_N"/>
    <property type="match status" value="1"/>
</dbReference>
<organism evidence="4 5">
    <name type="scientific">Symbiochloris irregularis</name>
    <dbReference type="NCBI Taxonomy" id="706552"/>
    <lineage>
        <taxon>Eukaryota</taxon>
        <taxon>Viridiplantae</taxon>
        <taxon>Chlorophyta</taxon>
        <taxon>core chlorophytes</taxon>
        <taxon>Trebouxiophyceae</taxon>
        <taxon>Trebouxiales</taxon>
        <taxon>Trebouxiaceae</taxon>
        <taxon>Symbiochloris</taxon>
    </lineage>
</organism>
<dbReference type="InterPro" id="IPR013149">
    <property type="entry name" value="ADH-like_C"/>
</dbReference>
<dbReference type="InterPro" id="IPR020843">
    <property type="entry name" value="ER"/>
</dbReference>
<keyword evidence="2" id="KW-0560">Oxidoreductase</keyword>
<name>A0AAW1NFE1_9CHLO</name>
<dbReference type="Gene3D" id="3.90.180.10">
    <property type="entry name" value="Medium-chain alcohol dehydrogenases, catalytic domain"/>
    <property type="match status" value="1"/>
</dbReference>
<dbReference type="CDD" id="cd05282">
    <property type="entry name" value="ETR_like"/>
    <property type="match status" value="1"/>
</dbReference>
<feature type="domain" description="Enoyl reductase (ER)" evidence="3">
    <location>
        <begin position="19"/>
        <end position="342"/>
    </location>
</feature>
<reference evidence="4 5" key="1">
    <citation type="journal article" date="2024" name="Nat. Commun.">
        <title>Phylogenomics reveals the evolutionary origins of lichenization in chlorophyte algae.</title>
        <authorList>
            <person name="Puginier C."/>
            <person name="Libourel C."/>
            <person name="Otte J."/>
            <person name="Skaloud P."/>
            <person name="Haon M."/>
            <person name="Grisel S."/>
            <person name="Petersen M."/>
            <person name="Berrin J.G."/>
            <person name="Delaux P.M."/>
            <person name="Dal Grande F."/>
            <person name="Keller J."/>
        </authorList>
    </citation>
    <scope>NUCLEOTIDE SEQUENCE [LARGE SCALE GENOMIC DNA]</scope>
    <source>
        <strain evidence="4 5">SAG 2036</strain>
    </source>
</reference>
<keyword evidence="5" id="KW-1185">Reference proteome</keyword>
<dbReference type="Pfam" id="PF00107">
    <property type="entry name" value="ADH_zinc_N"/>
    <property type="match status" value="1"/>
</dbReference>
<dbReference type="InterPro" id="IPR013154">
    <property type="entry name" value="ADH-like_N"/>
</dbReference>
<evidence type="ECO:0000313" key="5">
    <source>
        <dbReference type="Proteomes" id="UP001465755"/>
    </source>
</evidence>
<sequence>MAQKQTAILVKEFNVEEPQAAIDICTDVPVKTPADGEVRVRLTCRPVDPADVLSLQGHYPPMCQELPTVPGIEGVGFVESVGSGAGKKFSKGARVVGTPFPLHLKNGGTWQQYINVKEDELFAVPQSVDDEQAAQFYINPMSVRGMLDTLDIPRGEWLLQSAAGSNLGRMMIQMAKIFGIRTIGVIRREEQKKELLEAGADEVLVASGESDGEDIAARVKEITKDQGAYGAIDAVAGVMTQRLLAAVRPKGTLLVYGLMSGLTFSGSILDVLIELKVITGFHIDKWKQSCGREKHQKLLKEVMDMFAEGKVTGVVGETFPLESVAEAVQATTKAGKKGKVLLKD</sequence>
<dbReference type="EMBL" id="JALJOQ010000293">
    <property type="protein sequence ID" value="KAK9785761.1"/>
    <property type="molecule type" value="Genomic_DNA"/>
</dbReference>
<evidence type="ECO:0000313" key="4">
    <source>
        <dbReference type="EMBL" id="KAK9785761.1"/>
    </source>
</evidence>
<evidence type="ECO:0000256" key="1">
    <source>
        <dbReference type="ARBA" id="ARBA00022857"/>
    </source>
</evidence>
<proteinExistence type="predicted"/>
<dbReference type="Gene3D" id="3.40.50.720">
    <property type="entry name" value="NAD(P)-binding Rossmann-like Domain"/>
    <property type="match status" value="1"/>
</dbReference>
<protein>
    <recommendedName>
        <fullName evidence="3">Enoyl reductase (ER) domain-containing protein</fullName>
    </recommendedName>
</protein>
<accession>A0AAW1NFE1</accession>
<dbReference type="PANTHER" id="PTHR48106">
    <property type="entry name" value="QUINONE OXIDOREDUCTASE PIG3-RELATED"/>
    <property type="match status" value="1"/>
</dbReference>
<comment type="caution">
    <text evidence="4">The sequence shown here is derived from an EMBL/GenBank/DDBJ whole genome shotgun (WGS) entry which is preliminary data.</text>
</comment>
<dbReference type="SMART" id="SM00829">
    <property type="entry name" value="PKS_ER"/>
    <property type="match status" value="1"/>
</dbReference>
<dbReference type="SUPFAM" id="SSF50129">
    <property type="entry name" value="GroES-like"/>
    <property type="match status" value="1"/>
</dbReference>
<dbReference type="PANTHER" id="PTHR48106:SF2">
    <property type="entry name" value="ZN2+-BINDING DEHYDROGENASE"/>
    <property type="match status" value="1"/>
</dbReference>
<dbReference type="Proteomes" id="UP001465755">
    <property type="component" value="Unassembled WGS sequence"/>
</dbReference>
<dbReference type="InterPro" id="IPR011032">
    <property type="entry name" value="GroES-like_sf"/>
</dbReference>
<keyword evidence="1" id="KW-0521">NADP</keyword>
<dbReference type="AlphaFoldDB" id="A0AAW1NFE1"/>
<evidence type="ECO:0000256" key="2">
    <source>
        <dbReference type="ARBA" id="ARBA00023002"/>
    </source>
</evidence>
<gene>
    <name evidence="4" type="ORF">WJX73_002565</name>
</gene>
<dbReference type="GO" id="GO:0016651">
    <property type="term" value="F:oxidoreductase activity, acting on NAD(P)H"/>
    <property type="evidence" value="ECO:0007669"/>
    <property type="project" value="TreeGrafter"/>
</dbReference>
<dbReference type="GO" id="GO:0070402">
    <property type="term" value="F:NADPH binding"/>
    <property type="evidence" value="ECO:0007669"/>
    <property type="project" value="TreeGrafter"/>
</dbReference>
<dbReference type="SUPFAM" id="SSF51735">
    <property type="entry name" value="NAD(P)-binding Rossmann-fold domains"/>
    <property type="match status" value="1"/>
</dbReference>
<dbReference type="InterPro" id="IPR036291">
    <property type="entry name" value="NAD(P)-bd_dom_sf"/>
</dbReference>
<evidence type="ECO:0000259" key="3">
    <source>
        <dbReference type="SMART" id="SM00829"/>
    </source>
</evidence>